<dbReference type="Gene3D" id="3.30.460.10">
    <property type="entry name" value="Beta Polymerase, domain 2"/>
    <property type="match status" value="1"/>
</dbReference>
<dbReference type="SUPFAM" id="SSF81301">
    <property type="entry name" value="Nucleotidyltransferase"/>
    <property type="match status" value="1"/>
</dbReference>
<comment type="caution">
    <text evidence="2">The sequence shown here is derived from an EMBL/GenBank/DDBJ whole genome shotgun (WGS) entry which is preliminary data.</text>
</comment>
<dbReference type="InterPro" id="IPR002934">
    <property type="entry name" value="Polymerase_NTP_transf_dom"/>
</dbReference>
<keyword evidence="3" id="KW-1185">Reference proteome</keyword>
<evidence type="ECO:0000259" key="1">
    <source>
        <dbReference type="Pfam" id="PF01909"/>
    </source>
</evidence>
<sequence>MQETGSHAQTPATREIATRRVREAVAALADLGVSALVTGSLARGEYEAGSDIDLLVTSCPPHLKYAIEGIVEDHLHGHRFDVVYQDEIPPWKLRHFRERAVDARDLA</sequence>
<dbReference type="CDD" id="cd05403">
    <property type="entry name" value="NT_KNTase_like"/>
    <property type="match status" value="1"/>
</dbReference>
<protein>
    <recommendedName>
        <fullName evidence="1">Polymerase nucleotidyl transferase domain-containing protein</fullName>
    </recommendedName>
</protein>
<dbReference type="EMBL" id="BPQP01000035">
    <property type="protein sequence ID" value="GJD95323.1"/>
    <property type="molecule type" value="Genomic_DNA"/>
</dbReference>
<dbReference type="Pfam" id="PF01909">
    <property type="entry name" value="NTP_transf_2"/>
    <property type="match status" value="1"/>
</dbReference>
<dbReference type="Proteomes" id="UP001055125">
    <property type="component" value="Unassembled WGS sequence"/>
</dbReference>
<feature type="domain" description="Polymerase nucleotidyl transferase" evidence="1">
    <location>
        <begin position="19"/>
        <end position="94"/>
    </location>
</feature>
<accession>A0ABQ4RYR2</accession>
<organism evidence="2 3">
    <name type="scientific">Methylobacterium iners</name>
    <dbReference type="NCBI Taxonomy" id="418707"/>
    <lineage>
        <taxon>Bacteria</taxon>
        <taxon>Pseudomonadati</taxon>
        <taxon>Pseudomonadota</taxon>
        <taxon>Alphaproteobacteria</taxon>
        <taxon>Hyphomicrobiales</taxon>
        <taxon>Methylobacteriaceae</taxon>
        <taxon>Methylobacterium</taxon>
    </lineage>
</organism>
<reference evidence="2" key="2">
    <citation type="submission" date="2021-08" db="EMBL/GenBank/DDBJ databases">
        <authorList>
            <person name="Tani A."/>
            <person name="Ola A."/>
            <person name="Ogura Y."/>
            <person name="Katsura K."/>
            <person name="Hayashi T."/>
        </authorList>
    </citation>
    <scope>NUCLEOTIDE SEQUENCE</scope>
    <source>
        <strain evidence="2">DSM 19015</strain>
    </source>
</reference>
<name>A0ABQ4RYR2_9HYPH</name>
<dbReference type="InterPro" id="IPR043519">
    <property type="entry name" value="NT_sf"/>
</dbReference>
<proteinExistence type="predicted"/>
<gene>
    <name evidence="2" type="ORF">OCOJLMKI_2535</name>
</gene>
<evidence type="ECO:0000313" key="3">
    <source>
        <dbReference type="Proteomes" id="UP001055125"/>
    </source>
</evidence>
<dbReference type="RefSeq" id="WP_283206734.1">
    <property type="nucleotide sequence ID" value="NZ_BPQP01000035.1"/>
</dbReference>
<reference evidence="2" key="1">
    <citation type="journal article" date="2021" name="Front. Microbiol.">
        <title>Comprehensive Comparative Genomics and Phenotyping of Methylobacterium Species.</title>
        <authorList>
            <person name="Alessa O."/>
            <person name="Ogura Y."/>
            <person name="Fujitani Y."/>
            <person name="Takami H."/>
            <person name="Hayashi T."/>
            <person name="Sahin N."/>
            <person name="Tani A."/>
        </authorList>
    </citation>
    <scope>NUCLEOTIDE SEQUENCE</scope>
    <source>
        <strain evidence="2">DSM 19015</strain>
    </source>
</reference>
<evidence type="ECO:0000313" key="2">
    <source>
        <dbReference type="EMBL" id="GJD95323.1"/>
    </source>
</evidence>